<dbReference type="InterPro" id="IPR025568">
    <property type="entry name" value="DUF4334"/>
</dbReference>
<reference evidence="4" key="1">
    <citation type="submission" date="2015-11" db="EMBL/GenBank/DDBJ databases">
        <authorList>
            <person name="Dugat-Bony E."/>
        </authorList>
    </citation>
    <scope>NUCLEOTIDE SEQUENCE [LARGE SCALE GENOMIC DNA]</scope>
    <source>
        <strain evidence="4">Mu292</strain>
    </source>
</reference>
<dbReference type="OrthoDB" id="8905397at2"/>
<keyword evidence="4" id="KW-1185">Reference proteome</keyword>
<dbReference type="Pfam" id="PF14232">
    <property type="entry name" value="DUF4334"/>
    <property type="match status" value="1"/>
</dbReference>
<accession>A0A0X2NK24</accession>
<evidence type="ECO:0000313" key="3">
    <source>
        <dbReference type="EMBL" id="CUU65847.1"/>
    </source>
</evidence>
<sequence>MDPVTALRTMERQGTSTADALALFDSLPPVQVEDMLGNWHGAEVSTGNPLDGVLELSGWHGKRYYSAEDAHPLVMAGRRGLFAVNPALVPMGLAMRTAPVLRRLKLGRAVRALLPVARTGKPAARLRMVEYRGVVSGTMVYDALPVNDHIRRVDEDTLFGAMDFRALDEPFMFTLHRED</sequence>
<proteinExistence type="predicted"/>
<dbReference type="InterPro" id="IPR025951">
    <property type="entry name" value="GXWXG_dom"/>
</dbReference>
<evidence type="ECO:0000259" key="2">
    <source>
        <dbReference type="Pfam" id="PF14232"/>
    </source>
</evidence>
<feature type="domain" description="DUF4334" evidence="2">
    <location>
        <begin position="123"/>
        <end position="177"/>
    </location>
</feature>
<name>A0A0X2NK24_9CORY</name>
<dbReference type="Pfam" id="PF14231">
    <property type="entry name" value="GXWXG"/>
    <property type="match status" value="1"/>
</dbReference>
<evidence type="ECO:0000313" key="4">
    <source>
        <dbReference type="Proteomes" id="UP000182498"/>
    </source>
</evidence>
<dbReference type="AlphaFoldDB" id="A0A0X2NK24"/>
<dbReference type="RefSeq" id="WP_073883888.1">
    <property type="nucleotide sequence ID" value="NZ_CAURZS010000002.1"/>
</dbReference>
<dbReference type="EMBL" id="FAUH01000007">
    <property type="protein sequence ID" value="CUU65847.1"/>
    <property type="molecule type" value="Genomic_DNA"/>
</dbReference>
<evidence type="ECO:0000259" key="1">
    <source>
        <dbReference type="Pfam" id="PF14231"/>
    </source>
</evidence>
<dbReference type="Proteomes" id="UP000182498">
    <property type="component" value="Unassembled WGS sequence"/>
</dbReference>
<dbReference type="Gene3D" id="2.40.128.580">
    <property type="entry name" value="GXWXG domain"/>
    <property type="match status" value="1"/>
</dbReference>
<gene>
    <name evidence="3" type="ORF">CVAR292_01182</name>
</gene>
<protein>
    <recommendedName>
        <fullName evidence="5">GXWXG protein</fullName>
    </recommendedName>
</protein>
<feature type="domain" description="GXWXG" evidence="1">
    <location>
        <begin position="22"/>
        <end position="80"/>
    </location>
</feature>
<organism evidence="3 4">
    <name type="scientific">Corynebacterium variabile</name>
    <dbReference type="NCBI Taxonomy" id="1727"/>
    <lineage>
        <taxon>Bacteria</taxon>
        <taxon>Bacillati</taxon>
        <taxon>Actinomycetota</taxon>
        <taxon>Actinomycetes</taxon>
        <taxon>Mycobacteriales</taxon>
        <taxon>Corynebacteriaceae</taxon>
        <taxon>Corynebacterium</taxon>
    </lineage>
</organism>
<evidence type="ECO:0008006" key="5">
    <source>
        <dbReference type="Google" id="ProtNLM"/>
    </source>
</evidence>